<dbReference type="InterPro" id="IPR053829">
    <property type="entry name" value="XLF-like_CC"/>
</dbReference>
<evidence type="ECO:0000259" key="10">
    <source>
        <dbReference type="Pfam" id="PF21928"/>
    </source>
</evidence>
<evidence type="ECO:0000256" key="2">
    <source>
        <dbReference type="ARBA" id="ARBA00022763"/>
    </source>
</evidence>
<dbReference type="GO" id="GO:0045027">
    <property type="term" value="F:DNA end binding"/>
    <property type="evidence" value="ECO:0007669"/>
    <property type="project" value="TreeGrafter"/>
</dbReference>
<sequence length="335" mass="38523">MSTELQWRRRWKPNLHSSPWKQLNIDNANKYLFKIKFDDNSYEFLITDMTMFWYESIGGEGLKKRFNKLNPCVEASLRTILDQIHDNISNPGKETKLTSLRRDDTFILNINSHLEGMPFSYTCEAELANNETGRDHLTIPLMAMVGELFRQQQELFKILVAKDKQIDDYKSQGAKVSRKWLETAPFDDVAFCNSMVTSKGFEEQIKTYGEKAFTSTAQDLYREINTKRAWLLSSPIKDAERDPSESLNEPPEGPSVESWSNRVPASIVPKNISPSNFASSRVSPEKSSNCSESVQGSNTETPVKDSEFLRRQALERKLEQEAAKEKVKKKKKLKF</sequence>
<evidence type="ECO:0000256" key="6">
    <source>
        <dbReference type="ARBA" id="ARBA00025747"/>
    </source>
</evidence>
<dbReference type="InterPro" id="IPR052287">
    <property type="entry name" value="NHEJ_factor"/>
</dbReference>
<name>A0AAV2H3X1_LYMST</name>
<dbReference type="Proteomes" id="UP001497497">
    <property type="component" value="Unassembled WGS sequence"/>
</dbReference>
<dbReference type="CDD" id="cd22285">
    <property type="entry name" value="HD_XLF_N"/>
    <property type="match status" value="1"/>
</dbReference>
<dbReference type="Gene3D" id="1.10.287.450">
    <property type="entry name" value="Helix hairpin bin"/>
    <property type="match status" value="1"/>
</dbReference>
<feature type="compositionally biased region" description="Polar residues" evidence="8">
    <location>
        <begin position="272"/>
        <end position="301"/>
    </location>
</feature>
<evidence type="ECO:0000313" key="12">
    <source>
        <dbReference type="Proteomes" id="UP001497497"/>
    </source>
</evidence>
<keyword evidence="4" id="KW-0234">DNA repair</keyword>
<keyword evidence="3" id="KW-0238">DNA-binding</keyword>
<evidence type="ECO:0000256" key="7">
    <source>
        <dbReference type="ARBA" id="ARBA00044529"/>
    </source>
</evidence>
<organism evidence="11 12">
    <name type="scientific">Lymnaea stagnalis</name>
    <name type="common">Great pond snail</name>
    <name type="synonym">Helix stagnalis</name>
    <dbReference type="NCBI Taxonomy" id="6523"/>
    <lineage>
        <taxon>Eukaryota</taxon>
        <taxon>Metazoa</taxon>
        <taxon>Spiralia</taxon>
        <taxon>Lophotrochozoa</taxon>
        <taxon>Mollusca</taxon>
        <taxon>Gastropoda</taxon>
        <taxon>Heterobranchia</taxon>
        <taxon>Euthyneura</taxon>
        <taxon>Panpulmonata</taxon>
        <taxon>Hygrophila</taxon>
        <taxon>Lymnaeoidea</taxon>
        <taxon>Lymnaeidae</taxon>
        <taxon>Lymnaea</taxon>
    </lineage>
</organism>
<dbReference type="InterPro" id="IPR015381">
    <property type="entry name" value="XLF-like_N"/>
</dbReference>
<evidence type="ECO:0000256" key="8">
    <source>
        <dbReference type="SAM" id="MobiDB-lite"/>
    </source>
</evidence>
<dbReference type="InterPro" id="IPR038051">
    <property type="entry name" value="XRCC4-like_N_sf"/>
</dbReference>
<evidence type="ECO:0000256" key="5">
    <source>
        <dbReference type="ARBA" id="ARBA00023242"/>
    </source>
</evidence>
<dbReference type="PANTHER" id="PTHR32235">
    <property type="entry name" value="NON-HOMOLOGOUS END-JOINING FACTOR 1"/>
    <property type="match status" value="1"/>
</dbReference>
<proteinExistence type="inferred from homology"/>
<keyword evidence="5" id="KW-0539">Nucleus</keyword>
<reference evidence="11 12" key="1">
    <citation type="submission" date="2024-04" db="EMBL/GenBank/DDBJ databases">
        <authorList>
            <consortium name="Genoscope - CEA"/>
            <person name="William W."/>
        </authorList>
    </citation>
    <scope>NUCLEOTIDE SEQUENCE [LARGE SCALE GENOMIC DNA]</scope>
</reference>
<dbReference type="Pfam" id="PF21928">
    <property type="entry name" value="XLF_CC"/>
    <property type="match status" value="1"/>
</dbReference>
<dbReference type="PANTHER" id="PTHR32235:SF1">
    <property type="entry name" value="NON-HOMOLOGOUS END-JOINING FACTOR 1"/>
    <property type="match status" value="1"/>
</dbReference>
<dbReference type="FunFam" id="1.10.287.450:FF:000003">
    <property type="entry name" value="Non-homologous end-joining factor 1"/>
    <property type="match status" value="1"/>
</dbReference>
<protein>
    <recommendedName>
        <fullName evidence="7">Non-homologous end-joining factor 1</fullName>
    </recommendedName>
</protein>
<feature type="domain" description="XLF-like coiled-coil region" evidence="10">
    <location>
        <begin position="135"/>
        <end position="177"/>
    </location>
</feature>
<dbReference type="AlphaFoldDB" id="A0AAV2H3X1"/>
<evidence type="ECO:0000256" key="1">
    <source>
        <dbReference type="ARBA" id="ARBA00004123"/>
    </source>
</evidence>
<feature type="region of interest" description="Disordered" evidence="8">
    <location>
        <begin position="235"/>
        <end position="309"/>
    </location>
</feature>
<dbReference type="Gene3D" id="2.170.210.10">
    <property type="entry name" value="DNA double-strand break repair and VJ recombination XRCC4, N-terminal"/>
    <property type="match status" value="1"/>
</dbReference>
<gene>
    <name evidence="11" type="ORF">GSLYS_00002534001</name>
</gene>
<dbReference type="Pfam" id="PF09302">
    <property type="entry name" value="XLF"/>
    <property type="match status" value="1"/>
</dbReference>
<comment type="subcellular location">
    <subcellularLocation>
        <location evidence="1">Nucleus</location>
    </subcellularLocation>
</comment>
<evidence type="ECO:0000259" key="9">
    <source>
        <dbReference type="Pfam" id="PF09302"/>
    </source>
</evidence>
<keyword evidence="12" id="KW-1185">Reference proteome</keyword>
<dbReference type="GO" id="GO:0032807">
    <property type="term" value="C:DNA ligase IV complex"/>
    <property type="evidence" value="ECO:0007669"/>
    <property type="project" value="TreeGrafter"/>
</dbReference>
<keyword evidence="2" id="KW-0227">DNA damage</keyword>
<comment type="similarity">
    <text evidence="6">Belongs to the XRCC4-XLF family. XLF subfamily.</text>
</comment>
<comment type="caution">
    <text evidence="11">The sequence shown here is derived from an EMBL/GenBank/DDBJ whole genome shotgun (WGS) entry which is preliminary data.</text>
</comment>
<dbReference type="EMBL" id="CAXITT010000031">
    <property type="protein sequence ID" value="CAL1528364.1"/>
    <property type="molecule type" value="Genomic_DNA"/>
</dbReference>
<accession>A0AAV2H3X1</accession>
<evidence type="ECO:0000256" key="4">
    <source>
        <dbReference type="ARBA" id="ARBA00023204"/>
    </source>
</evidence>
<evidence type="ECO:0000256" key="3">
    <source>
        <dbReference type="ARBA" id="ARBA00023125"/>
    </source>
</evidence>
<feature type="domain" description="XLF-like N-terminal" evidence="9">
    <location>
        <begin position="19"/>
        <end position="124"/>
    </location>
</feature>
<dbReference type="GO" id="GO:0006303">
    <property type="term" value="P:double-strand break repair via nonhomologous end joining"/>
    <property type="evidence" value="ECO:0007669"/>
    <property type="project" value="TreeGrafter"/>
</dbReference>
<evidence type="ECO:0000313" key="11">
    <source>
        <dbReference type="EMBL" id="CAL1528364.1"/>
    </source>
</evidence>